<sequence>MTLIVTVQLQDRAADHGALGLLVPCGISTNRQRLLSFEPPQGSRIRLLPDRDSDQMVAFVEAPSADRLTLRYGFAAETGGLSEQAFLSTENRWSRAARALAAEAETIALAAGYGRAGIQALVEATAAKFRYGHPAEKYYDGQDAIPHLGCGLTEGSCVDINAYLMAALRSAGYEAAYIAGYFFPRERDGLTNDMHCWVATRHEGEILEWDIAHHMKIGEARIAAAYNPKPGERWAVGYGLGHRFQLDDREVEMKLLAEPMWLLPDGHLADAMLEIRVS</sequence>
<dbReference type="SUPFAM" id="SSF54001">
    <property type="entry name" value="Cysteine proteinases"/>
    <property type="match status" value="1"/>
</dbReference>
<dbReference type="Proteomes" id="UP000006746">
    <property type="component" value="Unassembled WGS sequence"/>
</dbReference>
<evidence type="ECO:0000259" key="1">
    <source>
        <dbReference type="Pfam" id="PF01841"/>
    </source>
</evidence>
<name>K2JLX9_9PROT</name>
<keyword evidence="3" id="KW-1185">Reference proteome</keyword>
<dbReference type="STRING" id="1207063.P24_08289"/>
<dbReference type="eggNOG" id="ENOG5030GAI">
    <property type="taxonomic scope" value="Bacteria"/>
</dbReference>
<comment type="caution">
    <text evidence="2">The sequence shown here is derived from an EMBL/GenBank/DDBJ whole genome shotgun (WGS) entry which is preliminary data.</text>
</comment>
<dbReference type="InterPro" id="IPR038765">
    <property type="entry name" value="Papain-like_cys_pep_sf"/>
</dbReference>
<accession>K2JLX9</accession>
<organism evidence="2 3">
    <name type="scientific">Oceanibaculum indicum P24</name>
    <dbReference type="NCBI Taxonomy" id="1207063"/>
    <lineage>
        <taxon>Bacteria</taxon>
        <taxon>Pseudomonadati</taxon>
        <taxon>Pseudomonadota</taxon>
        <taxon>Alphaproteobacteria</taxon>
        <taxon>Rhodospirillales</taxon>
        <taxon>Oceanibaculaceae</taxon>
        <taxon>Oceanibaculum</taxon>
    </lineage>
</organism>
<evidence type="ECO:0000313" key="3">
    <source>
        <dbReference type="Proteomes" id="UP000006746"/>
    </source>
</evidence>
<protein>
    <recommendedName>
        <fullName evidence="1">Transglutaminase-like domain-containing protein</fullName>
    </recommendedName>
</protein>
<dbReference type="InterPro" id="IPR002931">
    <property type="entry name" value="Transglutaminase-like"/>
</dbReference>
<feature type="domain" description="Transglutaminase-like" evidence="1">
    <location>
        <begin position="116"/>
        <end position="200"/>
    </location>
</feature>
<dbReference type="Pfam" id="PF01841">
    <property type="entry name" value="Transglut_core"/>
    <property type="match status" value="1"/>
</dbReference>
<dbReference type="EMBL" id="AMRL01000008">
    <property type="protein sequence ID" value="EKE76333.1"/>
    <property type="molecule type" value="Genomic_DNA"/>
</dbReference>
<evidence type="ECO:0000313" key="2">
    <source>
        <dbReference type="EMBL" id="EKE76333.1"/>
    </source>
</evidence>
<reference evidence="2 3" key="1">
    <citation type="journal article" date="2012" name="J. Bacteriol.">
        <title>Genome Sequence of Oceanibaculum indicum Type Strain P24.</title>
        <authorList>
            <person name="Lai Q."/>
            <person name="Shao Z."/>
        </authorList>
    </citation>
    <scope>NUCLEOTIDE SEQUENCE [LARGE SCALE GENOMIC DNA]</scope>
    <source>
        <strain evidence="2 3">P24</strain>
    </source>
</reference>
<dbReference type="Gene3D" id="3.10.620.30">
    <property type="match status" value="1"/>
</dbReference>
<gene>
    <name evidence="2" type="ORF">P24_08289</name>
</gene>
<dbReference type="AlphaFoldDB" id="K2JLX9"/>
<proteinExistence type="predicted"/>
<dbReference type="RefSeq" id="WP_008944267.1">
    <property type="nucleotide sequence ID" value="NZ_AMRL01000008.1"/>
</dbReference>
<dbReference type="PATRIC" id="fig|1207063.3.peg.1675"/>